<feature type="region of interest" description="Disordered" evidence="1">
    <location>
        <begin position="28"/>
        <end position="66"/>
    </location>
</feature>
<keyword evidence="3" id="KW-1185">Reference proteome</keyword>
<accession>A0ABR4BP14</accession>
<feature type="region of interest" description="Disordered" evidence="1">
    <location>
        <begin position="217"/>
        <end position="288"/>
    </location>
</feature>
<feature type="compositionally biased region" description="Polar residues" evidence="1">
    <location>
        <begin position="258"/>
        <end position="276"/>
    </location>
</feature>
<evidence type="ECO:0000256" key="1">
    <source>
        <dbReference type="SAM" id="MobiDB-lite"/>
    </source>
</evidence>
<evidence type="ECO:0000313" key="3">
    <source>
        <dbReference type="Proteomes" id="UP001590951"/>
    </source>
</evidence>
<dbReference type="Proteomes" id="UP001590951">
    <property type="component" value="Unassembled WGS sequence"/>
</dbReference>
<proteinExistence type="predicted"/>
<protein>
    <submittedName>
        <fullName evidence="2">Uncharacterized protein</fullName>
    </submittedName>
</protein>
<feature type="region of interest" description="Disordered" evidence="1">
    <location>
        <begin position="307"/>
        <end position="334"/>
    </location>
</feature>
<feature type="compositionally biased region" description="Low complexity" evidence="1">
    <location>
        <begin position="277"/>
        <end position="287"/>
    </location>
</feature>
<gene>
    <name evidence="2" type="ORF">ABVK25_000379</name>
</gene>
<comment type="caution">
    <text evidence="2">The sequence shown here is derived from an EMBL/GenBank/DDBJ whole genome shotgun (WGS) entry which is preliminary data.</text>
</comment>
<feature type="compositionally biased region" description="Low complexity" evidence="1">
    <location>
        <begin position="229"/>
        <end position="257"/>
    </location>
</feature>
<dbReference type="EMBL" id="JBHFEH010000001">
    <property type="protein sequence ID" value="KAL2059087.1"/>
    <property type="molecule type" value="Genomic_DNA"/>
</dbReference>
<organism evidence="2 3">
    <name type="scientific">Lepraria finkii</name>
    <dbReference type="NCBI Taxonomy" id="1340010"/>
    <lineage>
        <taxon>Eukaryota</taxon>
        <taxon>Fungi</taxon>
        <taxon>Dikarya</taxon>
        <taxon>Ascomycota</taxon>
        <taxon>Pezizomycotina</taxon>
        <taxon>Lecanoromycetes</taxon>
        <taxon>OSLEUM clade</taxon>
        <taxon>Lecanoromycetidae</taxon>
        <taxon>Lecanorales</taxon>
        <taxon>Lecanorineae</taxon>
        <taxon>Stereocaulaceae</taxon>
        <taxon>Lepraria</taxon>
    </lineage>
</organism>
<evidence type="ECO:0000313" key="2">
    <source>
        <dbReference type="EMBL" id="KAL2059087.1"/>
    </source>
</evidence>
<name>A0ABR4BP14_9LECA</name>
<reference evidence="2 3" key="1">
    <citation type="submission" date="2024-09" db="EMBL/GenBank/DDBJ databases">
        <title>Rethinking Asexuality: The Enigmatic Case of Functional Sexual Genes in Lepraria (Stereocaulaceae).</title>
        <authorList>
            <person name="Doellman M."/>
            <person name="Sun Y."/>
            <person name="Barcenas-Pena A."/>
            <person name="Lumbsch H.T."/>
            <person name="Grewe F."/>
        </authorList>
    </citation>
    <scope>NUCLEOTIDE SEQUENCE [LARGE SCALE GENOMIC DNA]</scope>
    <source>
        <strain evidence="2 3">Grewe 0041</strain>
    </source>
</reference>
<sequence length="456" mass="49662">MSRVPYSPNQLSPWPRVLYRDEDVDADASRGLEAESKISAGPNGNGGYPTLAPQPRKGSLSNVGFAKKARPMRGRCSSFGSTQQQVAVAESFPVKPLDREKSGQEAQRLFKLRKQKLKEAKENGGNTEAYRLKHLNLFDDMEKPETKDDGFEDGVLEGPPNKSDVVYEIASPITEPNVLVLPSPAFSHGHGYGHGQTLDLCCHMNLQQAHGASVPEVSSSYTIDPELGSSTTASAESSSTLAHSPKSSTSSTQGSSSPRTRASTLESSIDNPSVTCSPSKMSSASSEAGEEDSFLYIANYIRYHSRNMGQGKSPKPQGSAIAGPETRRESSSHCTCSDHDCRTYLSGTSSQHCRNCKLPRPQPEIRAVLEHIEDVKVSAVSANDPGILIGENGFEVELAQDEDLRDDVELVELYNAEMEKRCSKGVWWEGWLIVEELKRQGIMGSKPYVYGTADMI</sequence>
<feature type="compositionally biased region" description="Basic and acidic residues" evidence="1">
    <location>
        <begin position="325"/>
        <end position="334"/>
    </location>
</feature>